<keyword evidence="1" id="KW-1133">Transmembrane helix</keyword>
<proteinExistence type="predicted"/>
<dbReference type="AlphaFoldDB" id="A0A1C9UZC9"/>
<organism evidence="2">
    <name type="scientific">Myrianida brachycephala</name>
    <name type="common">Marine polychaete worm</name>
    <name type="synonym">Autolytus brachycephalus</name>
    <dbReference type="NCBI Taxonomy" id="884646"/>
    <lineage>
        <taxon>Eukaryota</taxon>
        <taxon>Metazoa</taxon>
        <taxon>Spiralia</taxon>
        <taxon>Lophotrochozoa</taxon>
        <taxon>Annelida</taxon>
        <taxon>Polychaeta</taxon>
        <taxon>Errantia</taxon>
        <taxon>Phyllodocida</taxon>
        <taxon>Syllidae</taxon>
        <taxon>Myrianida</taxon>
    </lineage>
</organism>
<feature type="transmembrane region" description="Helical" evidence="1">
    <location>
        <begin position="46"/>
        <end position="68"/>
    </location>
</feature>
<evidence type="ECO:0000313" key="2">
    <source>
        <dbReference type="EMBL" id="AOR87130.1"/>
    </source>
</evidence>
<evidence type="ECO:0000256" key="1">
    <source>
        <dbReference type="SAM" id="Phobius"/>
    </source>
</evidence>
<sequence>MLTLSSFLLLSMFISFLFCSNPMTLGLWVFLTTFILSLFMNFFSPSWIPMLLFLIYIGGMLVMFSYFITIEPNQFLGFFKLVCTTSLSLFYLFMIMPSPSVSLLSLSKLHSFSTLLFTYNKFILLLMVILLFMALIIIVKITFSNKAPLRPFMYVLSYTQNPPII</sequence>
<keyword evidence="1" id="KW-0812">Transmembrane</keyword>
<geneLocation type="mitochondrion" evidence="2"/>
<dbReference type="EMBL" id="KX752424">
    <property type="protein sequence ID" value="AOR87130.1"/>
    <property type="molecule type" value="Genomic_DNA"/>
</dbReference>
<name>A0A1C9UZC9_MYRBC</name>
<reference evidence="2" key="1">
    <citation type="journal article" date="2016" name="Gene">
        <title>Syllidae mitochondrial gene order is unusually variable for Annelida.</title>
        <authorList>
            <person name="Aguado M.T."/>
            <person name="Richter S."/>
            <person name="Sontowski R."/>
            <person name="Golombek A."/>
            <person name="Struck T.H."/>
            <person name="Bleidorn C."/>
        </authorList>
    </citation>
    <scope>NUCLEOTIDE SEQUENCE</scope>
</reference>
<keyword evidence="1" id="KW-0472">Membrane</keyword>
<feature type="transmembrane region" description="Helical" evidence="1">
    <location>
        <begin position="75"/>
        <end position="96"/>
    </location>
</feature>
<feature type="transmembrane region" description="Helical" evidence="1">
    <location>
        <begin position="7"/>
        <end position="40"/>
    </location>
</feature>
<accession>A0A1C9UZC9</accession>
<feature type="transmembrane region" description="Helical" evidence="1">
    <location>
        <begin position="122"/>
        <end position="143"/>
    </location>
</feature>
<protein>
    <submittedName>
        <fullName evidence="2">NADH dehydrogenase subunit 6</fullName>
    </submittedName>
</protein>
<keyword evidence="2" id="KW-0496">Mitochondrion</keyword>
<gene>
    <name evidence="2" type="primary">NAD6</name>
</gene>